<keyword evidence="3" id="KW-1185">Reference proteome</keyword>
<feature type="compositionally biased region" description="Polar residues" evidence="1">
    <location>
        <begin position="47"/>
        <end position="64"/>
    </location>
</feature>
<accession>A0AA35KVE0</accession>
<evidence type="ECO:0000313" key="3">
    <source>
        <dbReference type="Proteomes" id="UP001178461"/>
    </source>
</evidence>
<dbReference type="EMBL" id="OX395134">
    <property type="protein sequence ID" value="CAI5784399.1"/>
    <property type="molecule type" value="Genomic_DNA"/>
</dbReference>
<organism evidence="2 3">
    <name type="scientific">Podarcis lilfordi</name>
    <name type="common">Lilford's wall lizard</name>
    <dbReference type="NCBI Taxonomy" id="74358"/>
    <lineage>
        <taxon>Eukaryota</taxon>
        <taxon>Metazoa</taxon>
        <taxon>Chordata</taxon>
        <taxon>Craniata</taxon>
        <taxon>Vertebrata</taxon>
        <taxon>Euteleostomi</taxon>
        <taxon>Lepidosauria</taxon>
        <taxon>Squamata</taxon>
        <taxon>Bifurcata</taxon>
        <taxon>Unidentata</taxon>
        <taxon>Episquamata</taxon>
        <taxon>Laterata</taxon>
        <taxon>Lacertibaenia</taxon>
        <taxon>Lacertidae</taxon>
        <taxon>Podarcis</taxon>
    </lineage>
</organism>
<proteinExistence type="predicted"/>
<dbReference type="Proteomes" id="UP001178461">
    <property type="component" value="Chromosome 9"/>
</dbReference>
<dbReference type="AlphaFoldDB" id="A0AA35KVE0"/>
<feature type="region of interest" description="Disordered" evidence="1">
    <location>
        <begin position="45"/>
        <end position="72"/>
    </location>
</feature>
<protein>
    <submittedName>
        <fullName evidence="2">Uncharacterized protein</fullName>
    </submittedName>
</protein>
<gene>
    <name evidence="2" type="ORF">PODLI_1B016140</name>
</gene>
<evidence type="ECO:0000313" key="2">
    <source>
        <dbReference type="EMBL" id="CAI5784399.1"/>
    </source>
</evidence>
<sequence length="170" mass="19608">MFYMYKNFSKTFIIKNYKKEEVGCGSVVDAQSLYLKKVLNQEGGHHTTLQHNDSQDYSSQNSYPSKKRERNSSVFTIRNRSQGAVVFSFRPFPGQEGVFSLCPRMEGGPSQLSLGKKCVPFEFTKHLKDFFLITTPNSSERWKRQSTRRSSYISKHVILLCDVPFFNSHA</sequence>
<evidence type="ECO:0000256" key="1">
    <source>
        <dbReference type="SAM" id="MobiDB-lite"/>
    </source>
</evidence>
<reference evidence="2" key="1">
    <citation type="submission" date="2022-12" db="EMBL/GenBank/DDBJ databases">
        <authorList>
            <person name="Alioto T."/>
            <person name="Alioto T."/>
            <person name="Gomez Garrido J."/>
        </authorList>
    </citation>
    <scope>NUCLEOTIDE SEQUENCE</scope>
</reference>
<name>A0AA35KVE0_9SAUR</name>